<evidence type="ECO:0000313" key="1">
    <source>
        <dbReference type="EMBL" id="JAS03883.1"/>
    </source>
</evidence>
<dbReference type="EMBL" id="GELH01000389">
    <property type="protein sequence ID" value="JAS03883.1"/>
    <property type="molecule type" value="Transcribed_RNA"/>
</dbReference>
<proteinExistence type="predicted"/>
<dbReference type="AlphaFoldDB" id="A0A194ANT5"/>
<protein>
    <submittedName>
        <fullName evidence="1">Uncharacterized protein</fullName>
    </submittedName>
</protein>
<sequence length="73" mass="8265">MCCSKISHSTKVIFATGFKTFSTSKMSCESTSQFRFILHLQKVLEEKHCNPLGSNIPISDYKVSINYEGSKRN</sequence>
<dbReference type="EMBL" id="GELH01000390">
    <property type="protein sequence ID" value="JAS03882.1"/>
    <property type="molecule type" value="Transcribed_RNA"/>
</dbReference>
<organism evidence="1">
    <name type="scientific">Pinctada fucata</name>
    <name type="common">Akoya pearl oyster</name>
    <name type="synonym">Pinctada imbricata fucata</name>
    <dbReference type="NCBI Taxonomy" id="50426"/>
    <lineage>
        <taxon>Eukaryota</taxon>
        <taxon>Metazoa</taxon>
        <taxon>Spiralia</taxon>
        <taxon>Lophotrochozoa</taxon>
        <taxon>Mollusca</taxon>
        <taxon>Bivalvia</taxon>
        <taxon>Autobranchia</taxon>
        <taxon>Pteriomorphia</taxon>
        <taxon>Pterioida</taxon>
        <taxon>Pterioidea</taxon>
        <taxon>Pteriidae</taxon>
        <taxon>Pinctada</taxon>
    </lineage>
</organism>
<name>A0A194ANT5_PINFU</name>
<reference evidence="1" key="1">
    <citation type="submission" date="2016-03" db="EMBL/GenBank/DDBJ databases">
        <authorList>
            <person name="Ploux O."/>
        </authorList>
    </citation>
    <scope>NUCLEOTIDE SEQUENCE</scope>
    <source>
        <tissue evidence="1">Mantle</tissue>
    </source>
</reference>
<accession>A0A194ANT5</accession>